<dbReference type="AlphaFoldDB" id="A0A139IUX7"/>
<reference evidence="2 3" key="1">
    <citation type="submission" date="2015-07" db="EMBL/GenBank/DDBJ databases">
        <title>Comparative genomics of the Sigatoka disease complex on banana suggests a link between parallel evolutionary changes in Pseudocercospora fijiensis and Pseudocercospora eumusae and increased virulence on the banana host.</title>
        <authorList>
            <person name="Chang T.-C."/>
            <person name="Salvucci A."/>
            <person name="Crous P.W."/>
            <person name="Stergiopoulos I."/>
        </authorList>
    </citation>
    <scope>NUCLEOTIDE SEQUENCE [LARGE SCALE GENOMIC DNA]</scope>
    <source>
        <strain evidence="2 3">CBS 116634</strain>
    </source>
</reference>
<protein>
    <submittedName>
        <fullName evidence="2">Uncharacterized protein</fullName>
    </submittedName>
</protein>
<comment type="caution">
    <text evidence="2">The sequence shown here is derived from an EMBL/GenBank/DDBJ whole genome shotgun (WGS) entry which is preliminary data.</text>
</comment>
<accession>A0A139IUX7</accession>
<feature type="region of interest" description="Disordered" evidence="1">
    <location>
        <begin position="189"/>
        <end position="212"/>
    </location>
</feature>
<organism evidence="2 3">
    <name type="scientific">Pseudocercospora musae</name>
    <dbReference type="NCBI Taxonomy" id="113226"/>
    <lineage>
        <taxon>Eukaryota</taxon>
        <taxon>Fungi</taxon>
        <taxon>Dikarya</taxon>
        <taxon>Ascomycota</taxon>
        <taxon>Pezizomycotina</taxon>
        <taxon>Dothideomycetes</taxon>
        <taxon>Dothideomycetidae</taxon>
        <taxon>Mycosphaerellales</taxon>
        <taxon>Mycosphaerellaceae</taxon>
        <taxon>Pseudocercospora</taxon>
    </lineage>
</organism>
<gene>
    <name evidence="2" type="ORF">AC579_2294</name>
</gene>
<evidence type="ECO:0000313" key="3">
    <source>
        <dbReference type="Proteomes" id="UP000073492"/>
    </source>
</evidence>
<feature type="region of interest" description="Disordered" evidence="1">
    <location>
        <begin position="124"/>
        <end position="169"/>
    </location>
</feature>
<feature type="compositionally biased region" description="Polar residues" evidence="1">
    <location>
        <begin position="144"/>
        <end position="169"/>
    </location>
</feature>
<feature type="compositionally biased region" description="Basic and acidic residues" evidence="1">
    <location>
        <begin position="197"/>
        <end position="212"/>
    </location>
</feature>
<sequence length="239" mass="27200">MVGSYVAIYLNDTNQKHAIGQVNELDEMFVGPVAQYITRITGHFQVEELQDRAQMRPVYNAAACSAKHSPPVATTPRNRVTHRHKGSSRWQPVLLHSDYNYTLYDKMNARLNTPLYAIHIPDLEMGQKQNRKRTRHRPSRSKRQSSMYAMNKASQSATNDMTSPKHTRSTSYIDTCWPAACVKPLQRPQLLRQESATSRDRRMFGGDDDDTKSAMDLRGPMLDVVLGLFNGIDYDDALV</sequence>
<dbReference type="Proteomes" id="UP000073492">
    <property type="component" value="Unassembled WGS sequence"/>
</dbReference>
<evidence type="ECO:0000313" key="2">
    <source>
        <dbReference type="EMBL" id="KXT18561.1"/>
    </source>
</evidence>
<evidence type="ECO:0000256" key="1">
    <source>
        <dbReference type="SAM" id="MobiDB-lite"/>
    </source>
</evidence>
<dbReference type="EMBL" id="LFZO01000006">
    <property type="protein sequence ID" value="KXT18561.1"/>
    <property type="molecule type" value="Genomic_DNA"/>
</dbReference>
<proteinExistence type="predicted"/>
<feature type="compositionally biased region" description="Basic residues" evidence="1">
    <location>
        <begin position="129"/>
        <end position="143"/>
    </location>
</feature>
<keyword evidence="3" id="KW-1185">Reference proteome</keyword>
<name>A0A139IUX7_9PEZI</name>
<feature type="region of interest" description="Disordered" evidence="1">
    <location>
        <begin position="67"/>
        <end position="86"/>
    </location>
</feature>